<comment type="caution">
    <text evidence="1">The sequence shown here is derived from an EMBL/GenBank/DDBJ whole genome shotgun (WGS) entry which is preliminary data.</text>
</comment>
<keyword evidence="2" id="KW-1185">Reference proteome</keyword>
<evidence type="ECO:0000313" key="1">
    <source>
        <dbReference type="EMBL" id="KAJ9109856.1"/>
    </source>
</evidence>
<gene>
    <name evidence="1" type="ORF">QFC19_001835</name>
</gene>
<reference evidence="1" key="1">
    <citation type="submission" date="2023-04" db="EMBL/GenBank/DDBJ databases">
        <title>Draft Genome sequencing of Naganishia species isolated from polar environments using Oxford Nanopore Technology.</title>
        <authorList>
            <person name="Leo P."/>
            <person name="Venkateswaran K."/>
        </authorList>
    </citation>
    <scope>NUCLEOTIDE SEQUENCE</scope>
    <source>
        <strain evidence="1">MNA-CCFEE 5261</strain>
    </source>
</reference>
<name>A0ACC2WG91_9TREE</name>
<dbReference type="EMBL" id="JASBWR010000015">
    <property type="protein sequence ID" value="KAJ9109856.1"/>
    <property type="molecule type" value="Genomic_DNA"/>
</dbReference>
<accession>A0ACC2WG91</accession>
<protein>
    <submittedName>
        <fullName evidence="1">Uncharacterized protein</fullName>
    </submittedName>
</protein>
<sequence length="518" mass="57216">MDFSMASFTSPSQPSFPHQPGHASRQHVAATDTRFPDPPTIESIQREVAYWRRSQTSQPSPQDNLSSSQPTALHATYMTPEARGSLPSRGGASSASSVGGSMDISAQSFEEIADEPSSAVDNRIEEQHELELERNEEHTREDVPAGFEAGEGEDEAEEEEQRDEQEGDESNASSTHHLRDDQLEVLILENLGFHGNLTRRGEMVLLEESYYSETGTDSDDSQTRLESDSDELAIQLTRDGHAVVASHDAASAEDQAPSVIRVKKRRRVPGTTRNKTRGKKRGEEFNVEKRRRQWLSEKEDRALRRGPLMAVSEAEFKETNNLAIALTGRTESDMLDASEWKQLINHELSTTAWKYMPVVGPGFLPSANLAALGQSSAHVRPMPLSSIPSGPLHSTQHRSRNVNMAVLAASHEAIAYGQAGEEYGIRALPLALHYHEQQSEGTLEFSGRGRDDRRDTSGDRDTDSESDTEMAEDSLEKIVGPGHPTAKHTNTYLEGSFGRLAVHDPQRAMMLVEDSGHM</sequence>
<organism evidence="1 2">
    <name type="scientific">Naganishia cerealis</name>
    <dbReference type="NCBI Taxonomy" id="610337"/>
    <lineage>
        <taxon>Eukaryota</taxon>
        <taxon>Fungi</taxon>
        <taxon>Dikarya</taxon>
        <taxon>Basidiomycota</taxon>
        <taxon>Agaricomycotina</taxon>
        <taxon>Tremellomycetes</taxon>
        <taxon>Filobasidiales</taxon>
        <taxon>Filobasidiaceae</taxon>
        <taxon>Naganishia</taxon>
    </lineage>
</organism>
<evidence type="ECO:0000313" key="2">
    <source>
        <dbReference type="Proteomes" id="UP001241377"/>
    </source>
</evidence>
<proteinExistence type="predicted"/>
<dbReference type="Proteomes" id="UP001241377">
    <property type="component" value="Unassembled WGS sequence"/>
</dbReference>